<evidence type="ECO:0000259" key="3">
    <source>
        <dbReference type="Pfam" id="PF16653"/>
    </source>
</evidence>
<protein>
    <recommendedName>
        <fullName evidence="5">Saccharopine dehydrogenase</fullName>
    </recommendedName>
</protein>
<evidence type="ECO:0000259" key="2">
    <source>
        <dbReference type="Pfam" id="PF03435"/>
    </source>
</evidence>
<reference evidence="4" key="1">
    <citation type="journal article" date="2020" name="mSystems">
        <title>Genome- and Community-Level Interaction Insights into Carbon Utilization and Element Cycling Functions of Hydrothermarchaeota in Hydrothermal Sediment.</title>
        <authorList>
            <person name="Zhou Z."/>
            <person name="Liu Y."/>
            <person name="Xu W."/>
            <person name="Pan J."/>
            <person name="Luo Z.H."/>
            <person name="Li M."/>
        </authorList>
    </citation>
    <scope>NUCLEOTIDE SEQUENCE [LARGE SCALE GENOMIC DNA]</scope>
    <source>
        <strain evidence="4">SpSt-780</strain>
    </source>
</reference>
<dbReference type="SUPFAM" id="SSF51735">
    <property type="entry name" value="NAD(P)-binding Rossmann-fold domains"/>
    <property type="match status" value="1"/>
</dbReference>
<accession>A0A7C4Y554</accession>
<proteinExistence type="predicted"/>
<dbReference type="Pfam" id="PF16653">
    <property type="entry name" value="Sacchrp_dh_C"/>
    <property type="match status" value="1"/>
</dbReference>
<dbReference type="Gene3D" id="3.40.50.720">
    <property type="entry name" value="NAD(P)-binding Rossmann-like Domain"/>
    <property type="match status" value="1"/>
</dbReference>
<dbReference type="EMBL" id="DTHG01000060">
    <property type="protein sequence ID" value="HGW91841.1"/>
    <property type="molecule type" value="Genomic_DNA"/>
</dbReference>
<dbReference type="InterPro" id="IPR051168">
    <property type="entry name" value="AASS"/>
</dbReference>
<dbReference type="Pfam" id="PF03435">
    <property type="entry name" value="Sacchrp_dh_NADP"/>
    <property type="match status" value="1"/>
</dbReference>
<organism evidence="4">
    <name type="scientific">candidate division WOR-3 bacterium</name>
    <dbReference type="NCBI Taxonomy" id="2052148"/>
    <lineage>
        <taxon>Bacteria</taxon>
        <taxon>Bacteria division WOR-3</taxon>
    </lineage>
</organism>
<feature type="domain" description="Saccharopine dehydrogenase-like C-terminal" evidence="3">
    <location>
        <begin position="117"/>
        <end position="339"/>
    </location>
</feature>
<keyword evidence="1" id="KW-0560">Oxidoreductase</keyword>
<dbReference type="InterPro" id="IPR036291">
    <property type="entry name" value="NAD(P)-bd_dom_sf"/>
</dbReference>
<dbReference type="PANTHER" id="PTHR11133">
    <property type="entry name" value="SACCHAROPINE DEHYDROGENASE"/>
    <property type="match status" value="1"/>
</dbReference>
<comment type="caution">
    <text evidence="4">The sequence shown here is derived from an EMBL/GenBank/DDBJ whole genome shotgun (WGS) entry which is preliminary data.</text>
</comment>
<evidence type="ECO:0008006" key="5">
    <source>
        <dbReference type="Google" id="ProtNLM"/>
    </source>
</evidence>
<name>A0A7C4Y554_UNCW3</name>
<dbReference type="Gene3D" id="3.30.360.10">
    <property type="entry name" value="Dihydrodipicolinate Reductase, domain 2"/>
    <property type="match status" value="1"/>
</dbReference>
<feature type="domain" description="Saccharopine dehydrogenase NADP binding" evidence="2">
    <location>
        <begin position="5"/>
        <end position="113"/>
    </location>
</feature>
<dbReference type="AlphaFoldDB" id="A0A7C4Y554"/>
<evidence type="ECO:0000256" key="1">
    <source>
        <dbReference type="ARBA" id="ARBA00023002"/>
    </source>
</evidence>
<dbReference type="InterPro" id="IPR032095">
    <property type="entry name" value="Sacchrp_dh-like_C"/>
</dbReference>
<dbReference type="GO" id="GO:0016491">
    <property type="term" value="F:oxidoreductase activity"/>
    <property type="evidence" value="ECO:0007669"/>
    <property type="project" value="UniProtKB-KW"/>
</dbReference>
<dbReference type="SUPFAM" id="SSF55347">
    <property type="entry name" value="Glyceraldehyde-3-phosphate dehydrogenase-like, C-terminal domain"/>
    <property type="match status" value="1"/>
</dbReference>
<dbReference type="PANTHER" id="PTHR11133:SF22">
    <property type="entry name" value="ALPHA-AMINOADIPIC SEMIALDEHYDE SYNTHASE, MITOCHONDRIAL"/>
    <property type="match status" value="1"/>
</dbReference>
<sequence length="348" mass="39602">MKKGICIIGCGKQGSAIGNKMLEMGFDVTCIDISEENLSRFKGKGIIMDIMDEKGIQFLKGFKILINALPAKIGILGIKACLEAKVDTVDISFIEEDILDYKDEIEKAGITLIPDAGVAPGFSNICAGDAKRRIEKLENLKVYVGGIPLKPEPPLNLCVHFNPEDLLSEYKRKVRFVENGELKIVEPLSGLEIIYFDSEEYECFLTDGLRTLIKSIRCKNMFEKTIRYKGHSEWIKRTKEEELLKILKDYSKKEIKDKILFRVIAEGKDKRIIYEMIDYYDEKNNVSAMARTTGYTALVIATFIYEGIIRRKGLFLPEELGMDEKIFSKIIEGLEEIGIRIEIKEEII</sequence>
<evidence type="ECO:0000313" key="4">
    <source>
        <dbReference type="EMBL" id="HGW91841.1"/>
    </source>
</evidence>
<gene>
    <name evidence="4" type="ORF">ENV67_04795</name>
</gene>
<dbReference type="InterPro" id="IPR005097">
    <property type="entry name" value="Sacchrp_dh_NADP-bd"/>
</dbReference>